<evidence type="ECO:0000313" key="3">
    <source>
        <dbReference type="Proteomes" id="UP001404956"/>
    </source>
</evidence>
<feature type="transmembrane region" description="Helical" evidence="1">
    <location>
        <begin position="45"/>
        <end position="62"/>
    </location>
</feature>
<reference evidence="2 3" key="1">
    <citation type="submission" date="2024-02" db="EMBL/GenBank/DDBJ databases">
        <title>Deinococcus aluminii NBRC 112889.</title>
        <authorList>
            <person name="Ichikawa N."/>
            <person name="Katano-Makiyama Y."/>
            <person name="Hidaka K."/>
        </authorList>
    </citation>
    <scope>NUCLEOTIDE SEQUENCE [LARGE SCALE GENOMIC DNA]</scope>
    <source>
        <strain evidence="2 3">NBRC 112889</strain>
    </source>
</reference>
<dbReference type="Proteomes" id="UP001404956">
    <property type="component" value="Unassembled WGS sequence"/>
</dbReference>
<gene>
    <name evidence="2" type="ORF">Dalu01_00799</name>
</gene>
<accession>A0ABP9XAL1</accession>
<comment type="caution">
    <text evidence="2">The sequence shown here is derived from an EMBL/GenBank/DDBJ whole genome shotgun (WGS) entry which is preliminary data.</text>
</comment>
<keyword evidence="1" id="KW-0812">Transmembrane</keyword>
<keyword evidence="1" id="KW-1133">Transmembrane helix</keyword>
<keyword evidence="1" id="KW-0472">Membrane</keyword>
<protein>
    <submittedName>
        <fullName evidence="2">Uncharacterized protein</fullName>
    </submittedName>
</protein>
<feature type="transmembrane region" description="Helical" evidence="1">
    <location>
        <begin position="69"/>
        <end position="88"/>
    </location>
</feature>
<evidence type="ECO:0000313" key="2">
    <source>
        <dbReference type="EMBL" id="GAA5532410.1"/>
    </source>
</evidence>
<name>A0ABP9XAL1_9DEIO</name>
<evidence type="ECO:0000256" key="1">
    <source>
        <dbReference type="SAM" id="Phobius"/>
    </source>
</evidence>
<feature type="transmembrane region" description="Helical" evidence="1">
    <location>
        <begin position="94"/>
        <end position="116"/>
    </location>
</feature>
<keyword evidence="3" id="KW-1185">Reference proteome</keyword>
<feature type="transmembrane region" description="Helical" evidence="1">
    <location>
        <begin position="7"/>
        <end position="25"/>
    </location>
</feature>
<dbReference type="EMBL" id="BAABRV010000002">
    <property type="protein sequence ID" value="GAA5532410.1"/>
    <property type="molecule type" value="Genomic_DNA"/>
</dbReference>
<organism evidence="2 3">
    <name type="scientific">Deinococcus aluminii</name>
    <dbReference type="NCBI Taxonomy" id="1656885"/>
    <lineage>
        <taxon>Bacteria</taxon>
        <taxon>Thermotogati</taxon>
        <taxon>Deinococcota</taxon>
        <taxon>Deinococci</taxon>
        <taxon>Deinococcales</taxon>
        <taxon>Deinococcaceae</taxon>
        <taxon>Deinococcus</taxon>
    </lineage>
</organism>
<sequence length="122" mass="13335">MKPLTERWITVLAVLCFTGAGIRHLGDVLRGGWLPYDFAPLPINAFWASLTVLDFVAVTLLWRWPRLGLPFGFLLMLVDVGVKGMYAARTGLNSALAVWTLIAQTAFIGLLAGLFASGRNIC</sequence>
<proteinExistence type="predicted"/>